<keyword evidence="4" id="KW-1003">Cell membrane</keyword>
<dbReference type="InterPro" id="IPR058533">
    <property type="entry name" value="Cation_efflux_TM"/>
</dbReference>
<dbReference type="Gene3D" id="1.20.1510.10">
    <property type="entry name" value="Cation efflux protein transmembrane domain"/>
    <property type="match status" value="1"/>
</dbReference>
<feature type="transmembrane region" description="Helical" evidence="10">
    <location>
        <begin position="119"/>
        <end position="138"/>
    </location>
</feature>
<dbReference type="PANTHER" id="PTHR43840:SF41">
    <property type="entry name" value="CATION-EFFLUX PUMP FIEF"/>
    <property type="match status" value="1"/>
</dbReference>
<dbReference type="RefSeq" id="WP_061065435.1">
    <property type="nucleotide sequence ID" value="NZ_AP031614.1"/>
</dbReference>
<dbReference type="InterPro" id="IPR027470">
    <property type="entry name" value="Cation_efflux_CTD"/>
</dbReference>
<evidence type="ECO:0000256" key="9">
    <source>
        <dbReference type="ARBA" id="ARBA00023136"/>
    </source>
</evidence>
<feature type="transmembrane region" description="Helical" evidence="10">
    <location>
        <begin position="181"/>
        <end position="199"/>
    </location>
</feature>
<keyword evidence="5" id="KW-0408">Iron</keyword>
<dbReference type="InterPro" id="IPR002524">
    <property type="entry name" value="Cation_efflux"/>
</dbReference>
<dbReference type="InterPro" id="IPR050291">
    <property type="entry name" value="CDF_Transporter"/>
</dbReference>
<evidence type="ECO:0000256" key="2">
    <source>
        <dbReference type="ARBA" id="ARBA00010212"/>
    </source>
</evidence>
<name>A0ABM5XWP2_VIBHA</name>
<keyword evidence="7" id="KW-0864">Zinc transport</keyword>
<dbReference type="InterPro" id="IPR036837">
    <property type="entry name" value="Cation_efflux_CTD_sf"/>
</dbReference>
<dbReference type="Gene3D" id="3.30.70.1350">
    <property type="entry name" value="Cation efflux protein, cytoplasmic domain"/>
    <property type="match status" value="1"/>
</dbReference>
<dbReference type="Pfam" id="PF16916">
    <property type="entry name" value="ZT_dimer"/>
    <property type="match status" value="1"/>
</dbReference>
<feature type="transmembrane region" description="Helical" evidence="10">
    <location>
        <begin position="81"/>
        <end position="99"/>
    </location>
</feature>
<keyword evidence="8 10" id="KW-1133">Transmembrane helix</keyword>
<evidence type="ECO:0000256" key="8">
    <source>
        <dbReference type="ARBA" id="ARBA00022989"/>
    </source>
</evidence>
<dbReference type="Proteomes" id="UP000067422">
    <property type="component" value="Chromosome 1"/>
</dbReference>
<accession>A0ABM5XWP2</accession>
<dbReference type="SUPFAM" id="SSF160240">
    <property type="entry name" value="Cation efflux protein cytoplasmic domain-like"/>
    <property type="match status" value="1"/>
</dbReference>
<dbReference type="EMBL" id="CP014038">
    <property type="protein sequence ID" value="AMF97731.1"/>
    <property type="molecule type" value="Genomic_DNA"/>
</dbReference>
<keyword evidence="6 10" id="KW-0812">Transmembrane</keyword>
<organism evidence="13 14">
    <name type="scientific">Vibrio harveyi</name>
    <name type="common">Beneckea harveyi</name>
    <dbReference type="NCBI Taxonomy" id="669"/>
    <lineage>
        <taxon>Bacteria</taxon>
        <taxon>Pseudomonadati</taxon>
        <taxon>Pseudomonadota</taxon>
        <taxon>Gammaproteobacteria</taxon>
        <taxon>Vibrionales</taxon>
        <taxon>Vibrionaceae</taxon>
        <taxon>Vibrio</taxon>
    </lineage>
</organism>
<evidence type="ECO:0000256" key="10">
    <source>
        <dbReference type="SAM" id="Phobius"/>
    </source>
</evidence>
<comment type="subcellular location">
    <subcellularLocation>
        <location evidence="1">Membrane</location>
        <topology evidence="1">Multi-pass membrane protein</topology>
    </subcellularLocation>
</comment>
<proteinExistence type="inferred from homology"/>
<keyword evidence="9 10" id="KW-0472">Membrane</keyword>
<sequence>MKQQYARLVTMAAWTATIVATLLLIVKVITWWVTGSVSLLASLIDSMLDIAASVVNLIVVRYSLQPADREHTFGHGKAESLAALAQAMFISGSAVFLILNGVERFFRPHELNAPELGVYVSLFAMVVTFGLVMFQKHVVRVTGSQAIAADSLHYQTDLYMNGAIMVALGLSYFGVTQADAVFAVGIGIFILYSAFKMVSEAIQTLLDRKLPDEELGQIRQECLKVEGVLGVHQLRTRMSGPTRFIQLHLELDDNLRLIEAHHIADKVEDNLLELFPEADVLIHQDPLSVVFGPERDQKAQDW</sequence>
<dbReference type="PANTHER" id="PTHR43840">
    <property type="entry name" value="MITOCHONDRIAL METAL TRANSPORTER 1-RELATED"/>
    <property type="match status" value="1"/>
</dbReference>
<keyword evidence="7" id="KW-0406">Ion transport</keyword>
<keyword evidence="7" id="KW-0862">Zinc</keyword>
<evidence type="ECO:0000313" key="13">
    <source>
        <dbReference type="EMBL" id="AMF97731.1"/>
    </source>
</evidence>
<dbReference type="InterPro" id="IPR027469">
    <property type="entry name" value="Cation_efflux_TMD_sf"/>
</dbReference>
<evidence type="ECO:0000259" key="12">
    <source>
        <dbReference type="Pfam" id="PF16916"/>
    </source>
</evidence>
<feature type="domain" description="Cation efflux protein cytoplasmic" evidence="12">
    <location>
        <begin position="210"/>
        <end position="286"/>
    </location>
</feature>
<evidence type="ECO:0000256" key="1">
    <source>
        <dbReference type="ARBA" id="ARBA00004141"/>
    </source>
</evidence>
<reference evidence="13" key="1">
    <citation type="submission" date="2018-01" db="EMBL/GenBank/DDBJ databases">
        <title>FDA dAtabase for Regulatory Grade micrObial Sequences (FDA-ARGOS): Supporting development and validation of Infectious Disease Dx tests.</title>
        <authorList>
            <person name="Hoffmann M."/>
            <person name="Allard M."/>
            <person name="Evans P."/>
            <person name="Brown E."/>
            <person name="Tallon L."/>
            <person name="Sadzewicz L."/>
            <person name="Sengamalay N."/>
            <person name="Ott S."/>
            <person name="Godinez A."/>
            <person name="Nagaraj S."/>
            <person name="Vyas G."/>
            <person name="Aluvathingal J."/>
            <person name="Nadendla S."/>
            <person name="Geyer C."/>
            <person name="Sichtig H."/>
        </authorList>
    </citation>
    <scope>NUCLEOTIDE SEQUENCE</scope>
    <source>
        <strain evidence="13">FDAARGOS_107</strain>
    </source>
</reference>
<dbReference type="Pfam" id="PF01545">
    <property type="entry name" value="Cation_efflux"/>
    <property type="match status" value="1"/>
</dbReference>
<feature type="domain" description="Cation efflux protein transmembrane" evidence="11">
    <location>
        <begin position="14"/>
        <end position="206"/>
    </location>
</feature>
<keyword evidence="14" id="KW-1185">Reference proteome</keyword>
<feature type="transmembrane region" description="Helical" evidence="10">
    <location>
        <begin position="39"/>
        <end position="60"/>
    </location>
</feature>
<feature type="transmembrane region" description="Helical" evidence="10">
    <location>
        <begin position="12"/>
        <end position="33"/>
    </location>
</feature>
<comment type="similarity">
    <text evidence="2">Belongs to the cation diffusion facilitator (CDF) transporter (TC 2.A.4) family. FieF subfamily.</text>
</comment>
<evidence type="ECO:0000256" key="7">
    <source>
        <dbReference type="ARBA" id="ARBA00022906"/>
    </source>
</evidence>
<keyword evidence="5" id="KW-0410">Iron transport</keyword>
<evidence type="ECO:0000256" key="4">
    <source>
        <dbReference type="ARBA" id="ARBA00022475"/>
    </source>
</evidence>
<dbReference type="SUPFAM" id="SSF161111">
    <property type="entry name" value="Cation efflux protein transmembrane domain-like"/>
    <property type="match status" value="1"/>
</dbReference>
<evidence type="ECO:0000256" key="5">
    <source>
        <dbReference type="ARBA" id="ARBA00022496"/>
    </source>
</evidence>
<protein>
    <submittedName>
        <fullName evidence="13">Cation-efflux pump FieF</fullName>
    </submittedName>
</protein>
<gene>
    <name evidence="13" type="ORF">AL538_08360</name>
</gene>
<evidence type="ECO:0000259" key="11">
    <source>
        <dbReference type="Pfam" id="PF01545"/>
    </source>
</evidence>
<keyword evidence="3" id="KW-0813">Transport</keyword>
<dbReference type="NCBIfam" id="TIGR01297">
    <property type="entry name" value="CDF"/>
    <property type="match status" value="1"/>
</dbReference>
<dbReference type="NCBIfam" id="NF007064">
    <property type="entry name" value="PRK09509.1"/>
    <property type="match status" value="1"/>
</dbReference>
<evidence type="ECO:0000313" key="14">
    <source>
        <dbReference type="Proteomes" id="UP000067422"/>
    </source>
</evidence>
<evidence type="ECO:0000256" key="3">
    <source>
        <dbReference type="ARBA" id="ARBA00022448"/>
    </source>
</evidence>
<evidence type="ECO:0000256" key="6">
    <source>
        <dbReference type="ARBA" id="ARBA00022692"/>
    </source>
</evidence>
<feature type="transmembrane region" description="Helical" evidence="10">
    <location>
        <begin position="158"/>
        <end position="175"/>
    </location>
</feature>